<gene>
    <name evidence="1" type="ORF">MHEL_04330</name>
</gene>
<protein>
    <submittedName>
        <fullName evidence="1">Uncharacterized protein</fullName>
    </submittedName>
</protein>
<evidence type="ECO:0000313" key="2">
    <source>
        <dbReference type="Proteomes" id="UP000467148"/>
    </source>
</evidence>
<dbReference type="RefSeq" id="WP_163746037.1">
    <property type="nucleotide sequence ID" value="NZ_AP022596.1"/>
</dbReference>
<keyword evidence="2" id="KW-1185">Reference proteome</keyword>
<evidence type="ECO:0000313" key="1">
    <source>
        <dbReference type="EMBL" id="BBY62190.1"/>
    </source>
</evidence>
<accession>A0A7I7SZW2</accession>
<reference evidence="1 2" key="1">
    <citation type="journal article" date="2019" name="Emerg. Microbes Infect.">
        <title>Comprehensive subspecies identification of 175 nontuberculous mycobacteria species based on 7547 genomic profiles.</title>
        <authorList>
            <person name="Matsumoto Y."/>
            <person name="Kinjo T."/>
            <person name="Motooka D."/>
            <person name="Nabeya D."/>
            <person name="Jung N."/>
            <person name="Uechi K."/>
            <person name="Horii T."/>
            <person name="Iida T."/>
            <person name="Fujita J."/>
            <person name="Nakamura S."/>
        </authorList>
    </citation>
    <scope>NUCLEOTIDE SEQUENCE [LARGE SCALE GENOMIC DNA]</scope>
    <source>
        <strain evidence="1 2">JCM 30396</strain>
    </source>
</reference>
<dbReference type="KEGG" id="mhev:MHEL_04330"/>
<dbReference type="EMBL" id="AP022596">
    <property type="protein sequence ID" value="BBY62190.1"/>
    <property type="molecule type" value="Genomic_DNA"/>
</dbReference>
<name>A0A7I7SZW2_9MYCO</name>
<dbReference type="Proteomes" id="UP000467148">
    <property type="component" value="Chromosome"/>
</dbReference>
<organism evidence="1 2">
    <name type="scientific">Mycolicibacterium helvum</name>
    <dbReference type="NCBI Taxonomy" id="1534349"/>
    <lineage>
        <taxon>Bacteria</taxon>
        <taxon>Bacillati</taxon>
        <taxon>Actinomycetota</taxon>
        <taxon>Actinomycetes</taxon>
        <taxon>Mycobacteriales</taxon>
        <taxon>Mycobacteriaceae</taxon>
        <taxon>Mycolicibacterium</taxon>
    </lineage>
</organism>
<proteinExistence type="predicted"/>
<dbReference type="AlphaFoldDB" id="A0A7I7SZW2"/>
<sequence length="248" mass="26786">MNTRSIDGAHQVTYWTGLGVELPEELTNAIAVFEAIRYTEVSYQPAFAIEDATPENVEELIFNLAEQLAVRASQAGGGWSPLDAAKRHALEEAARKVNKVALPAVPEIIKQLTPEFDEHAAAYIAAIEQLPEEISPETLLEAGPDAVTAYGDAKREAAYLDKISGWVASTSALAGITETTIRILRPSTALDLIKIDAAHQTPADPVVAAIDPVLFTAARRGVEFAINTLREARDLRDSLAVSPSSFRR</sequence>